<keyword evidence="1" id="KW-0812">Transmembrane</keyword>
<reference evidence="5 6" key="1">
    <citation type="journal article" date="2015" name="J. Am. Soc. Brew. Chem.">
        <title>Dissolved carbon dioxide selects for lactic acid bacteria able to grow in and spoil packaged beer.</title>
        <authorList>
            <person name="Bergsveinson J."/>
            <person name="Redekop A."/>
            <person name="Zoerb S."/>
            <person name="Ziola B."/>
        </authorList>
    </citation>
    <scope>NUCLEOTIDE SEQUENCE [LARGE SCALE GENOMIC DNA]</scope>
    <source>
        <strain evidence="5 6">CCC B1205</strain>
    </source>
</reference>
<feature type="chain" id="PRO_5044379123" evidence="2">
    <location>
        <begin position="27"/>
        <end position="339"/>
    </location>
</feature>
<name>A0A243PZB5_LACPA</name>
<dbReference type="RefSeq" id="WP_003587248.1">
    <property type="nucleotide sequence ID" value="NZ_AFYO01000022.1"/>
</dbReference>
<dbReference type="Pfam" id="PF06030">
    <property type="entry name" value="WxLIP_PGBD"/>
    <property type="match status" value="1"/>
</dbReference>
<keyword evidence="1" id="KW-0472">Membrane</keyword>
<dbReference type="InterPro" id="IPR010317">
    <property type="entry name" value="WxLIP_PGBD"/>
</dbReference>
<evidence type="ECO:0000313" key="5">
    <source>
        <dbReference type="EMBL" id="POE43263.1"/>
    </source>
</evidence>
<organism evidence="5 6">
    <name type="scientific">Lacticaseibacillus paracasei</name>
    <name type="common">Lactobacillus paracasei</name>
    <dbReference type="NCBI Taxonomy" id="1597"/>
    <lineage>
        <taxon>Bacteria</taxon>
        <taxon>Bacillati</taxon>
        <taxon>Bacillota</taxon>
        <taxon>Bacilli</taxon>
        <taxon>Lactobacillales</taxon>
        <taxon>Lactobacillaceae</taxon>
        <taxon>Lacticaseibacillus</taxon>
    </lineage>
</organism>
<keyword evidence="2" id="KW-0732">Signal</keyword>
<feature type="transmembrane region" description="Helical" evidence="1">
    <location>
        <begin position="303"/>
        <end position="324"/>
    </location>
</feature>
<dbReference type="Pfam" id="PF11797">
    <property type="entry name" value="WxLIP_HBD"/>
    <property type="match status" value="1"/>
</dbReference>
<comment type="caution">
    <text evidence="5">The sequence shown here is derived from an EMBL/GenBank/DDBJ whole genome shotgun (WGS) entry which is preliminary data.</text>
</comment>
<protein>
    <submittedName>
        <fullName evidence="5">Cell surface protein</fullName>
    </submittedName>
</protein>
<dbReference type="InterPro" id="IPR021759">
    <property type="entry name" value="WxLIP_HBD"/>
</dbReference>
<evidence type="ECO:0000259" key="4">
    <source>
        <dbReference type="Pfam" id="PF11797"/>
    </source>
</evidence>
<accession>A0A243PZB5</accession>
<evidence type="ECO:0000256" key="2">
    <source>
        <dbReference type="SAM" id="SignalP"/>
    </source>
</evidence>
<feature type="domain" description="WxL Interacting Protein host binding" evidence="4">
    <location>
        <begin position="158"/>
        <end position="289"/>
    </location>
</feature>
<feature type="domain" description="WxL Interacting Protein peptidoglycan binding" evidence="3">
    <location>
        <begin position="32"/>
        <end position="148"/>
    </location>
</feature>
<dbReference type="EMBL" id="LGIY01000008">
    <property type="protein sequence ID" value="POE43263.1"/>
    <property type="molecule type" value="Genomic_DNA"/>
</dbReference>
<feature type="signal peptide" evidence="2">
    <location>
        <begin position="1"/>
        <end position="26"/>
    </location>
</feature>
<gene>
    <name evidence="5" type="ORF">ACX51_07000</name>
</gene>
<dbReference type="Proteomes" id="UP000237433">
    <property type="component" value="Unassembled WGS sequence"/>
</dbReference>
<evidence type="ECO:0000256" key="1">
    <source>
        <dbReference type="SAM" id="Phobius"/>
    </source>
</evidence>
<keyword evidence="1" id="KW-1133">Transmembrane helix</keyword>
<dbReference type="AlphaFoldDB" id="A0A243PZB5"/>
<evidence type="ECO:0000259" key="3">
    <source>
        <dbReference type="Pfam" id="PF06030"/>
    </source>
</evidence>
<proteinExistence type="predicted"/>
<evidence type="ECO:0000313" key="6">
    <source>
        <dbReference type="Proteomes" id="UP000237433"/>
    </source>
</evidence>
<sequence>MKKKIIFSLLAILSLLWFGGAHQVQAAEGAGFTISPALPQNQIDQSTYFNLLVKPGETQRLLIYVKNTTKSAKKLKVSAVSAFTQSNGTLGYYPNKHTDKSAEYTFSGLTEAPKTIDVGAEAQVPVTFDVKIPEKGFTGQILGSLYVEDPTVHKSGGSGMAINNKFAMLVGVVLQTSETKVAPELKLMDVKPGTQDNQASVLATIQNIKPRLFGEMTLDGKVYRQGSKDPYLTRSEKGWSFAPNSHFDYAIFSKEALAPGTYTLDLTVKGADKTWHWRRNFTITQQQADVIEEKLGRAPQTPWLWIIIAIILALVILILLWLIWRQRRKRRETDETKQA</sequence>